<reference evidence="3 4" key="1">
    <citation type="submission" date="2017-08" db="EMBL/GenBank/DDBJ databases">
        <title>The complete genome sequence of Nocardiopsis gilva YIM 90087.</title>
        <authorList>
            <person name="Yin M."/>
            <person name="Tang S."/>
        </authorList>
    </citation>
    <scope>NUCLEOTIDE SEQUENCE [LARGE SCALE GENOMIC DNA]</scope>
    <source>
        <strain evidence="3 4">YIM 90087</strain>
    </source>
</reference>
<dbReference type="AlphaFoldDB" id="A0A223S331"/>
<evidence type="ECO:0000256" key="2">
    <source>
        <dbReference type="SAM" id="Phobius"/>
    </source>
</evidence>
<evidence type="ECO:0000313" key="4">
    <source>
        <dbReference type="Proteomes" id="UP000215005"/>
    </source>
</evidence>
<dbReference type="EMBL" id="CP022753">
    <property type="protein sequence ID" value="ASU82535.1"/>
    <property type="molecule type" value="Genomic_DNA"/>
</dbReference>
<dbReference type="OrthoDB" id="4084447at2"/>
<keyword evidence="4" id="KW-1185">Reference proteome</keyword>
<protein>
    <submittedName>
        <fullName evidence="3">Conjugal transfer protein</fullName>
    </submittedName>
</protein>
<dbReference type="CDD" id="cd16386">
    <property type="entry name" value="TcpC_N"/>
    <property type="match status" value="1"/>
</dbReference>
<organism evidence="3 4">
    <name type="scientific">Nocardiopsis gilva YIM 90087</name>
    <dbReference type="NCBI Taxonomy" id="1235441"/>
    <lineage>
        <taxon>Bacteria</taxon>
        <taxon>Bacillati</taxon>
        <taxon>Actinomycetota</taxon>
        <taxon>Actinomycetes</taxon>
        <taxon>Streptosporangiales</taxon>
        <taxon>Nocardiopsidaceae</taxon>
        <taxon>Nocardiopsis</taxon>
    </lineage>
</organism>
<dbReference type="Proteomes" id="UP000215005">
    <property type="component" value="Chromosome"/>
</dbReference>
<gene>
    <name evidence="3" type="ORF">CDO52_06830</name>
</gene>
<evidence type="ECO:0000256" key="1">
    <source>
        <dbReference type="SAM" id="MobiDB-lite"/>
    </source>
</evidence>
<name>A0A223S331_9ACTN</name>
<dbReference type="InterPro" id="IPR024735">
    <property type="entry name" value="TcpC"/>
</dbReference>
<dbReference type="KEGG" id="ngv:CDO52_06830"/>
<evidence type="ECO:0000313" key="3">
    <source>
        <dbReference type="EMBL" id="ASU82535.1"/>
    </source>
</evidence>
<dbReference type="InterPro" id="IPR035628">
    <property type="entry name" value="TcpC_C"/>
</dbReference>
<dbReference type="CDD" id="cd16428">
    <property type="entry name" value="TcpC_C"/>
    <property type="match status" value="1"/>
</dbReference>
<keyword evidence="2" id="KW-1133">Transmembrane helix</keyword>
<sequence>MAGRSTARRGGAPDDTVAADDYDGAQVPGRGPRAGSGGRWWVWVGRAVLWAFIIVVIFNGLWMPIRDSLAEPSAEPTAESDEPDFPESAASAFALRFAETYLNAKKGKGTERAEELAAFVPDGKVAELNLSGAELTGRDIQVVGVDPQDDNNAVVTLSADINGDPMRLDVPVYAADNGASLVVSGRPALLAAPAKAELPAPKGVENDSGTRDELEPRLKRFFEAYAETPEHLPSYLADGAHVAQLPAGSLKFAGLEELVVPAKTANGNDDVRQATATVKWRLAGEKGDDPAELTQSYRLSVIKDGDDWKVLDVQGAPGSFGR</sequence>
<dbReference type="Gene3D" id="3.10.450.540">
    <property type="match status" value="1"/>
</dbReference>
<feature type="transmembrane region" description="Helical" evidence="2">
    <location>
        <begin position="40"/>
        <end position="62"/>
    </location>
</feature>
<feature type="region of interest" description="Disordered" evidence="1">
    <location>
        <begin position="1"/>
        <end position="36"/>
    </location>
</feature>
<accession>A0A223S331</accession>
<dbReference type="Pfam" id="PF12642">
    <property type="entry name" value="TpcC"/>
    <property type="match status" value="1"/>
</dbReference>
<proteinExistence type="predicted"/>
<keyword evidence="2" id="KW-0812">Transmembrane</keyword>
<keyword evidence="2" id="KW-0472">Membrane</keyword>
<dbReference type="RefSeq" id="WP_017619864.1">
    <property type="nucleotide sequence ID" value="NZ_ANBG01000273.1"/>
</dbReference>